<dbReference type="PANTHER" id="PTHR42839">
    <property type="entry name" value="ISOCHORISMATE SYNTHASE ENTC"/>
    <property type="match status" value="1"/>
</dbReference>
<dbReference type="AlphaFoldDB" id="A0A9D2HXB5"/>
<dbReference type="InterPro" id="IPR005801">
    <property type="entry name" value="ADC_synthase"/>
</dbReference>
<dbReference type="InterPro" id="IPR004561">
    <property type="entry name" value="IsoChor_synthase"/>
</dbReference>
<comment type="similarity">
    <text evidence="2">Belongs to the isochorismate synthase family.</text>
</comment>
<feature type="domain" description="Chorismate-utilising enzyme C-terminal" evidence="6">
    <location>
        <begin position="114"/>
        <end position="361"/>
    </location>
</feature>
<protein>
    <recommendedName>
        <fullName evidence="3">isochorismate synthase</fullName>
        <ecNumber evidence="3">5.4.4.2</ecNumber>
    </recommendedName>
    <alternativeName>
        <fullName evidence="5">Isochorismate mutase</fullName>
    </alternativeName>
</protein>
<evidence type="ECO:0000313" key="7">
    <source>
        <dbReference type="EMBL" id="HJA85853.1"/>
    </source>
</evidence>
<keyword evidence="4 7" id="KW-0413">Isomerase</keyword>
<dbReference type="PANTHER" id="PTHR42839:SF2">
    <property type="entry name" value="ISOCHORISMATE SYNTHASE ENTC"/>
    <property type="match status" value="1"/>
</dbReference>
<evidence type="ECO:0000313" key="8">
    <source>
        <dbReference type="Proteomes" id="UP000823862"/>
    </source>
</evidence>
<dbReference type="Pfam" id="PF00425">
    <property type="entry name" value="Chorismate_bind"/>
    <property type="match status" value="1"/>
</dbReference>
<evidence type="ECO:0000256" key="4">
    <source>
        <dbReference type="ARBA" id="ARBA00023235"/>
    </source>
</evidence>
<dbReference type="InterPro" id="IPR015890">
    <property type="entry name" value="Chorismate_C"/>
</dbReference>
<organism evidence="7 8">
    <name type="scientific">Candidatus Bacteroides avicola</name>
    <dbReference type="NCBI Taxonomy" id="2838468"/>
    <lineage>
        <taxon>Bacteria</taxon>
        <taxon>Pseudomonadati</taxon>
        <taxon>Bacteroidota</taxon>
        <taxon>Bacteroidia</taxon>
        <taxon>Bacteroidales</taxon>
        <taxon>Bacteroidaceae</taxon>
        <taxon>Bacteroides</taxon>
    </lineage>
</organism>
<gene>
    <name evidence="7" type="ORF">H9950_06635</name>
</gene>
<evidence type="ECO:0000256" key="3">
    <source>
        <dbReference type="ARBA" id="ARBA00012824"/>
    </source>
</evidence>
<evidence type="ECO:0000259" key="6">
    <source>
        <dbReference type="Pfam" id="PF00425"/>
    </source>
</evidence>
<proteinExistence type="inferred from homology"/>
<comment type="caution">
    <text evidence="7">The sequence shown here is derived from an EMBL/GenBank/DDBJ whole genome shotgun (WGS) entry which is preliminary data.</text>
</comment>
<dbReference type="EMBL" id="DWZI01000036">
    <property type="protein sequence ID" value="HJA85853.1"/>
    <property type="molecule type" value="Genomic_DNA"/>
</dbReference>
<dbReference type="EC" id="5.4.4.2" evidence="3"/>
<accession>A0A9D2HXB5</accession>
<comment type="catalytic activity">
    <reaction evidence="1">
        <text>chorismate = isochorismate</text>
        <dbReference type="Rhea" id="RHEA:18985"/>
        <dbReference type="ChEBI" id="CHEBI:29748"/>
        <dbReference type="ChEBI" id="CHEBI:29780"/>
        <dbReference type="EC" id="5.4.4.2"/>
    </reaction>
</comment>
<dbReference type="Gene3D" id="3.60.120.10">
    <property type="entry name" value="Anthranilate synthase"/>
    <property type="match status" value="1"/>
</dbReference>
<dbReference type="GO" id="GO:0008909">
    <property type="term" value="F:isochorismate synthase activity"/>
    <property type="evidence" value="ECO:0007669"/>
    <property type="project" value="UniProtKB-EC"/>
</dbReference>
<reference evidence="7" key="1">
    <citation type="journal article" date="2021" name="PeerJ">
        <title>Extensive microbial diversity within the chicken gut microbiome revealed by metagenomics and culture.</title>
        <authorList>
            <person name="Gilroy R."/>
            <person name="Ravi A."/>
            <person name="Getino M."/>
            <person name="Pursley I."/>
            <person name="Horton D.L."/>
            <person name="Alikhan N.F."/>
            <person name="Baker D."/>
            <person name="Gharbi K."/>
            <person name="Hall N."/>
            <person name="Watson M."/>
            <person name="Adriaenssens E.M."/>
            <person name="Foster-Nyarko E."/>
            <person name="Jarju S."/>
            <person name="Secka A."/>
            <person name="Antonio M."/>
            <person name="Oren A."/>
            <person name="Chaudhuri R.R."/>
            <person name="La Ragione R."/>
            <person name="Hildebrand F."/>
            <person name="Pallen M.J."/>
        </authorList>
    </citation>
    <scope>NUCLEOTIDE SEQUENCE</scope>
    <source>
        <strain evidence="7">ChiHjej12B11-9795</strain>
    </source>
</reference>
<evidence type="ECO:0000256" key="1">
    <source>
        <dbReference type="ARBA" id="ARBA00000799"/>
    </source>
</evidence>
<sequence>MNLPDKKLCELIDELEQSSVSFALYRLPWEKEPVLVLQREGALHTCAHLQGLNGKTGFVLAPFCPSEQHPVVIIRADRKAEGWAEIADALASIGMAKPVKDRLTSDRHVPAYTRRDYGEAFGRFIQPLREGVFQKLVLSRCETASLPDTFSPLATFVNACTSYPRMMISLVHTPVTGTWIGSTPEIILSAERGRWHTVSLAGTMPMNGEQMPEGWSLKNREEQMLVSAYLREVIGRIGFNLTEEGPYTARAGQVVHLKTDFFFNLEQTDNLGDVLNELHPTPAVCGLPRQKAYDFIESNEGYDRSYYAGIIGWLDSWGERTSLYVNLRCMQLSGKQAVFYAGGGILPSSAEETEWEETRHKMDTMKRIIN</sequence>
<dbReference type="Proteomes" id="UP000823862">
    <property type="component" value="Unassembled WGS sequence"/>
</dbReference>
<evidence type="ECO:0000256" key="5">
    <source>
        <dbReference type="ARBA" id="ARBA00041564"/>
    </source>
</evidence>
<name>A0A9D2HXB5_9BACE</name>
<dbReference type="SUPFAM" id="SSF56322">
    <property type="entry name" value="ADC synthase"/>
    <property type="match status" value="1"/>
</dbReference>
<reference evidence="7" key="2">
    <citation type="submission" date="2021-04" db="EMBL/GenBank/DDBJ databases">
        <authorList>
            <person name="Gilroy R."/>
        </authorList>
    </citation>
    <scope>NUCLEOTIDE SEQUENCE</scope>
    <source>
        <strain evidence="7">ChiHjej12B11-9795</strain>
    </source>
</reference>
<dbReference type="NCBIfam" id="TIGR00543">
    <property type="entry name" value="isochor_syn"/>
    <property type="match status" value="1"/>
</dbReference>
<evidence type="ECO:0000256" key="2">
    <source>
        <dbReference type="ARBA" id="ARBA00005297"/>
    </source>
</evidence>